<dbReference type="Proteomes" id="UP000028990">
    <property type="component" value="Unassembled WGS sequence"/>
</dbReference>
<dbReference type="PANTHER" id="PTHR10877">
    <property type="entry name" value="POLYCYSTIN FAMILY MEMBER"/>
    <property type="match status" value="1"/>
</dbReference>
<evidence type="ECO:0000256" key="1">
    <source>
        <dbReference type="SAM" id="Phobius"/>
    </source>
</evidence>
<dbReference type="PANTHER" id="PTHR10877:SF134">
    <property type="entry name" value="POLYCYSTIN-1-LIKE PROTEIN 2"/>
    <property type="match status" value="1"/>
</dbReference>
<sequence>MIYGLHSGRVSSLRWLLSMAVSLAESVFITQPLKVLGFSAFFALVLRRADDEEELELPLLGHLSGPVYLGFLWMLLLVAYGQRNPSAYHFNRHLERSLTRGFSDVLGF</sequence>
<keyword evidence="1" id="KW-0472">Membrane</keyword>
<dbReference type="AlphaFoldDB" id="A0A091CTI2"/>
<accession>A0A091CTI2</accession>
<proteinExistence type="predicted"/>
<dbReference type="EMBL" id="KN124401">
    <property type="protein sequence ID" value="KFO21243.1"/>
    <property type="molecule type" value="Genomic_DNA"/>
</dbReference>
<feature type="transmembrane region" description="Helical" evidence="1">
    <location>
        <begin position="65"/>
        <end position="82"/>
    </location>
</feature>
<dbReference type="GO" id="GO:0005262">
    <property type="term" value="F:calcium channel activity"/>
    <property type="evidence" value="ECO:0007669"/>
    <property type="project" value="TreeGrafter"/>
</dbReference>
<evidence type="ECO:0000313" key="2">
    <source>
        <dbReference type="EMBL" id="KFO21243.1"/>
    </source>
</evidence>
<feature type="transmembrane region" description="Helical" evidence="1">
    <location>
        <begin position="21"/>
        <end position="45"/>
    </location>
</feature>
<keyword evidence="3" id="KW-1185">Reference proteome</keyword>
<reference evidence="2 3" key="1">
    <citation type="submission" date="2013-11" db="EMBL/GenBank/DDBJ databases">
        <title>The Damaraland mole rat (Fukomys damarensis) genome and evolution of African mole rats.</title>
        <authorList>
            <person name="Gladyshev V.N."/>
            <person name="Fang X."/>
        </authorList>
    </citation>
    <scope>NUCLEOTIDE SEQUENCE [LARGE SCALE GENOMIC DNA]</scope>
    <source>
        <tissue evidence="2">Liver</tissue>
    </source>
</reference>
<evidence type="ECO:0000313" key="3">
    <source>
        <dbReference type="Proteomes" id="UP000028990"/>
    </source>
</evidence>
<name>A0A091CTI2_FUKDA</name>
<gene>
    <name evidence="2" type="ORF">H920_17367</name>
</gene>
<protein>
    <submittedName>
        <fullName evidence="2">Polycystic kidney disease protein 1-like 2</fullName>
    </submittedName>
</protein>
<organism evidence="2 3">
    <name type="scientific">Fukomys damarensis</name>
    <name type="common">Damaraland mole rat</name>
    <name type="synonym">Cryptomys damarensis</name>
    <dbReference type="NCBI Taxonomy" id="885580"/>
    <lineage>
        <taxon>Eukaryota</taxon>
        <taxon>Metazoa</taxon>
        <taxon>Chordata</taxon>
        <taxon>Craniata</taxon>
        <taxon>Vertebrata</taxon>
        <taxon>Euteleostomi</taxon>
        <taxon>Mammalia</taxon>
        <taxon>Eutheria</taxon>
        <taxon>Euarchontoglires</taxon>
        <taxon>Glires</taxon>
        <taxon>Rodentia</taxon>
        <taxon>Hystricomorpha</taxon>
        <taxon>Bathyergidae</taxon>
        <taxon>Fukomys</taxon>
    </lineage>
</organism>
<keyword evidence="1" id="KW-1133">Transmembrane helix</keyword>
<dbReference type="InterPro" id="IPR051223">
    <property type="entry name" value="Polycystin"/>
</dbReference>
<dbReference type="GO" id="GO:0016020">
    <property type="term" value="C:membrane"/>
    <property type="evidence" value="ECO:0007669"/>
    <property type="project" value="TreeGrafter"/>
</dbReference>
<dbReference type="GO" id="GO:0050982">
    <property type="term" value="P:detection of mechanical stimulus"/>
    <property type="evidence" value="ECO:0007669"/>
    <property type="project" value="TreeGrafter"/>
</dbReference>
<keyword evidence="1" id="KW-0812">Transmembrane</keyword>